<dbReference type="GO" id="GO:0016020">
    <property type="term" value="C:membrane"/>
    <property type="evidence" value="ECO:0007669"/>
    <property type="project" value="UniProtKB-SubCell"/>
</dbReference>
<evidence type="ECO:0000256" key="5">
    <source>
        <dbReference type="ARBA" id="ARBA00038359"/>
    </source>
</evidence>
<dbReference type="AlphaFoldDB" id="A0A1Q8RRD3"/>
<feature type="region of interest" description="Disordered" evidence="6">
    <location>
        <begin position="149"/>
        <end position="190"/>
    </location>
</feature>
<keyword evidence="2 7" id="KW-0812">Transmembrane</keyword>
<dbReference type="STRING" id="708187.A0A1Q8RRD3"/>
<evidence type="ECO:0000256" key="1">
    <source>
        <dbReference type="ARBA" id="ARBA00004141"/>
    </source>
</evidence>
<evidence type="ECO:0000313" key="9">
    <source>
        <dbReference type="EMBL" id="OLN86889.1"/>
    </source>
</evidence>
<comment type="subcellular location">
    <subcellularLocation>
        <location evidence="1">Membrane</location>
        <topology evidence="1">Multi-pass membrane protein</topology>
    </subcellularLocation>
</comment>
<evidence type="ECO:0000259" key="8">
    <source>
        <dbReference type="Pfam" id="PF20684"/>
    </source>
</evidence>
<keyword evidence="4 7" id="KW-0472">Membrane</keyword>
<keyword evidence="3 7" id="KW-1133">Transmembrane helix</keyword>
<organism evidence="9 10">
    <name type="scientific">Colletotrichum chlorophyti</name>
    <dbReference type="NCBI Taxonomy" id="708187"/>
    <lineage>
        <taxon>Eukaryota</taxon>
        <taxon>Fungi</taxon>
        <taxon>Dikarya</taxon>
        <taxon>Ascomycota</taxon>
        <taxon>Pezizomycotina</taxon>
        <taxon>Sordariomycetes</taxon>
        <taxon>Hypocreomycetidae</taxon>
        <taxon>Glomerellales</taxon>
        <taxon>Glomerellaceae</taxon>
        <taxon>Colletotrichum</taxon>
    </lineage>
</organism>
<dbReference type="Pfam" id="PF20684">
    <property type="entry name" value="Fung_rhodopsin"/>
    <property type="match status" value="1"/>
</dbReference>
<dbReference type="OrthoDB" id="5329176at2759"/>
<dbReference type="Proteomes" id="UP000186583">
    <property type="component" value="Unassembled WGS sequence"/>
</dbReference>
<comment type="similarity">
    <text evidence="5">Belongs to the SAT4 family.</text>
</comment>
<dbReference type="PANTHER" id="PTHR33048:SF47">
    <property type="entry name" value="INTEGRAL MEMBRANE PROTEIN-RELATED"/>
    <property type="match status" value="1"/>
</dbReference>
<evidence type="ECO:0000256" key="3">
    <source>
        <dbReference type="ARBA" id="ARBA00022989"/>
    </source>
</evidence>
<evidence type="ECO:0000313" key="10">
    <source>
        <dbReference type="Proteomes" id="UP000186583"/>
    </source>
</evidence>
<feature type="compositionally biased region" description="Basic and acidic residues" evidence="6">
    <location>
        <begin position="153"/>
        <end position="174"/>
    </location>
</feature>
<evidence type="ECO:0000256" key="4">
    <source>
        <dbReference type="ARBA" id="ARBA00023136"/>
    </source>
</evidence>
<proteinExistence type="inferred from homology"/>
<evidence type="ECO:0000256" key="7">
    <source>
        <dbReference type="SAM" id="Phobius"/>
    </source>
</evidence>
<gene>
    <name evidence="9" type="ORF">CCHL11_04537</name>
</gene>
<comment type="caution">
    <text evidence="9">The sequence shown here is derived from an EMBL/GenBank/DDBJ whole genome shotgun (WGS) entry which is preliminary data.</text>
</comment>
<name>A0A1Q8RRD3_9PEZI</name>
<evidence type="ECO:0000256" key="2">
    <source>
        <dbReference type="ARBA" id="ARBA00022692"/>
    </source>
</evidence>
<sequence length="190" mass="21637">MAKLKLWWDDWTALVAMCLPIESIWDRYTPGRCLNITAIGYAGGGFTIAYDFILITLPIPVLLKLNFNTRKKLVSMFMLTLGSLATIASMIRLKYMVSFAHTYDATWDNVEVVIWSTLEINLVMVCGSLPALKPLFSSVFKFIKPIKPCQRKTSSEEPQRREEPAQVGEYRDSEPVFPLFDSPRKPEHAV</sequence>
<keyword evidence="10" id="KW-1185">Reference proteome</keyword>
<dbReference type="EMBL" id="MPGH01000108">
    <property type="protein sequence ID" value="OLN86889.1"/>
    <property type="molecule type" value="Genomic_DNA"/>
</dbReference>
<dbReference type="InterPro" id="IPR052337">
    <property type="entry name" value="SAT4-like"/>
</dbReference>
<feature type="domain" description="Rhodopsin" evidence="8">
    <location>
        <begin position="15"/>
        <end position="137"/>
    </location>
</feature>
<reference evidence="9 10" key="1">
    <citation type="submission" date="2016-11" db="EMBL/GenBank/DDBJ databases">
        <title>Draft Genome Assembly of Colletotrichum chlorophyti a pathogen of herbaceous plants.</title>
        <authorList>
            <person name="Gan P."/>
            <person name="Narusaka M."/>
            <person name="Tsushima A."/>
            <person name="Narusaka Y."/>
            <person name="Takano Y."/>
            <person name="Shirasu K."/>
        </authorList>
    </citation>
    <scope>NUCLEOTIDE SEQUENCE [LARGE SCALE GENOMIC DNA]</scope>
    <source>
        <strain evidence="9 10">NTL11</strain>
    </source>
</reference>
<feature type="transmembrane region" description="Helical" evidence="7">
    <location>
        <begin position="38"/>
        <end position="61"/>
    </location>
</feature>
<evidence type="ECO:0000256" key="6">
    <source>
        <dbReference type="SAM" id="MobiDB-lite"/>
    </source>
</evidence>
<dbReference type="InterPro" id="IPR049326">
    <property type="entry name" value="Rhodopsin_dom_fungi"/>
</dbReference>
<accession>A0A1Q8RRD3</accession>
<feature type="transmembrane region" description="Helical" evidence="7">
    <location>
        <begin position="73"/>
        <end position="93"/>
    </location>
</feature>
<protein>
    <recommendedName>
        <fullName evidence="8">Rhodopsin domain-containing protein</fullName>
    </recommendedName>
</protein>
<dbReference type="PANTHER" id="PTHR33048">
    <property type="entry name" value="PTH11-LIKE INTEGRAL MEMBRANE PROTEIN (AFU_ORTHOLOGUE AFUA_5G11245)"/>
    <property type="match status" value="1"/>
</dbReference>